<feature type="signal peptide" evidence="1">
    <location>
        <begin position="1"/>
        <end position="18"/>
    </location>
</feature>
<evidence type="ECO:0000256" key="1">
    <source>
        <dbReference type="SAM" id="SignalP"/>
    </source>
</evidence>
<keyword evidence="3" id="KW-1185">Reference proteome</keyword>
<keyword evidence="1" id="KW-0732">Signal</keyword>
<dbReference type="Proteomes" id="UP000237056">
    <property type="component" value="Unassembled WGS sequence"/>
</dbReference>
<reference evidence="2 3" key="1">
    <citation type="submission" date="2018-01" db="EMBL/GenBank/DDBJ databases">
        <title>Genomic Encyclopedia of Type Strains, Phase I: the one thousand microbial genomes (KMG-I) project.</title>
        <authorList>
            <person name="Goeker M."/>
        </authorList>
    </citation>
    <scope>NUCLEOTIDE SEQUENCE [LARGE SCALE GENOMIC DNA]</scope>
    <source>
        <strain evidence="2 3">DSM 17960</strain>
    </source>
</reference>
<accession>A0A2S4NAZ3</accession>
<dbReference type="InterPro" id="IPR032274">
    <property type="entry name" value="DUF4835"/>
</dbReference>
<comment type="caution">
    <text evidence="2">The sequence shown here is derived from an EMBL/GenBank/DDBJ whole genome shotgun (WGS) entry which is preliminary data.</text>
</comment>
<dbReference type="Pfam" id="PF16119">
    <property type="entry name" value="DUF4835"/>
    <property type="match status" value="1"/>
</dbReference>
<dbReference type="RefSeq" id="WP_103725111.1">
    <property type="nucleotide sequence ID" value="NZ_PQNY01000002.1"/>
</dbReference>
<organism evidence="2 3">
    <name type="scientific">Flavobacterium croceum DSM 17960</name>
    <dbReference type="NCBI Taxonomy" id="1121886"/>
    <lineage>
        <taxon>Bacteria</taxon>
        <taxon>Pseudomonadati</taxon>
        <taxon>Bacteroidota</taxon>
        <taxon>Flavobacteriia</taxon>
        <taxon>Flavobacteriales</taxon>
        <taxon>Flavobacteriaceae</taxon>
        <taxon>Flavobacterium</taxon>
    </lineage>
</organism>
<sequence length="295" mass="33973">MKHKILFILLLSLSFLQAQELNCNVTVDYSKVPNANPQLFKNLEKSISDFVNKNSWTEREYKPEERISCSMYITINAYENNNYETTLQVQSTRPVYNATYTTPVLNINDKDFSFQYIEFQQMYFNPNSFDSNLLSTLAFYCNLIIGVDADTFSNLGGNEGLENAQEIANIAMPSGIKGWSQTEKTQNKYFLINDMFSPTFKPFREAQYQYHFLGMDKMNINTKESKEAIINAVNSITKIQNVRPNAYLTRIFFDAKADEIVTIFSEGPTVDVTSLLENLNRVSPTNSVKWEKIKK</sequence>
<dbReference type="AlphaFoldDB" id="A0A2S4NAZ3"/>
<evidence type="ECO:0000313" key="2">
    <source>
        <dbReference type="EMBL" id="POS02869.1"/>
    </source>
</evidence>
<name>A0A2S4NAZ3_9FLAO</name>
<gene>
    <name evidence="2" type="ORF">Q361_102182</name>
</gene>
<evidence type="ECO:0000313" key="3">
    <source>
        <dbReference type="Proteomes" id="UP000237056"/>
    </source>
</evidence>
<dbReference type="OrthoDB" id="9773381at2"/>
<protein>
    <submittedName>
        <fullName evidence="2">Uncharacterized protein DUF4835</fullName>
    </submittedName>
</protein>
<dbReference type="EMBL" id="PQNY01000002">
    <property type="protein sequence ID" value="POS02869.1"/>
    <property type="molecule type" value="Genomic_DNA"/>
</dbReference>
<feature type="chain" id="PRO_5015490313" evidence="1">
    <location>
        <begin position="19"/>
        <end position="295"/>
    </location>
</feature>
<proteinExistence type="predicted"/>